<dbReference type="InterPro" id="IPR050708">
    <property type="entry name" value="T6SS_VgrG/RHS"/>
</dbReference>
<keyword evidence="2" id="KW-1185">Reference proteome</keyword>
<dbReference type="AlphaFoldDB" id="A0A1B3B9M9"/>
<dbReference type="PANTHER" id="PTHR32305">
    <property type="match status" value="1"/>
</dbReference>
<dbReference type="STRING" id="1144748.KS2013_798"/>
<evidence type="ECO:0008006" key="3">
    <source>
        <dbReference type="Google" id="ProtNLM"/>
    </source>
</evidence>
<dbReference type="NCBIfam" id="TIGR03696">
    <property type="entry name" value="Rhs_assc_core"/>
    <property type="match status" value="1"/>
</dbReference>
<name>A0A1B3B9M9_9GAMM</name>
<dbReference type="OrthoDB" id="9815414at2"/>
<evidence type="ECO:0000313" key="1">
    <source>
        <dbReference type="EMBL" id="AOE49521.1"/>
    </source>
</evidence>
<protein>
    <recommendedName>
        <fullName evidence="3">YD repeat protein</fullName>
    </recommendedName>
</protein>
<accession>A0A1B3B9M9</accession>
<gene>
    <name evidence="1" type="ORF">KS2013_798</name>
</gene>
<dbReference type="EMBL" id="CP012418">
    <property type="protein sequence ID" value="AOE49521.1"/>
    <property type="molecule type" value="Genomic_DNA"/>
</dbReference>
<dbReference type="InterPro" id="IPR022385">
    <property type="entry name" value="Rhs_assc_core"/>
</dbReference>
<dbReference type="Proteomes" id="UP000094147">
    <property type="component" value="Chromosome"/>
</dbReference>
<reference evidence="2" key="1">
    <citation type="submission" date="2015-08" db="EMBL/GenBank/DDBJ databases">
        <authorList>
            <person name="Kim K.M."/>
        </authorList>
    </citation>
    <scope>NUCLEOTIDE SEQUENCE [LARGE SCALE GENOMIC DNA]</scope>
    <source>
        <strain evidence="2">KCTC 23892</strain>
    </source>
</reference>
<sequence length="336" mass="36178">MYDGLGSTRSLTDSSGLKTDSYIYNAFGEVEHKDGSTKNNYLFTGEQYDPNLGFYYLRARYYNQNNGRFFSLDTYQGRNSDPKSLHKYLYTHADPINNIDPTGNFSLGGFAVGTGIVAVLANTAITSYSFGRAANDSDGLPDAVSVSFRGGLAKGVGGSFGGDLVYDFKTGDLWAFAAGEFTIAPLTAFRPQGKFNISATAGLVWNMNSPKQFNGAGSTATWPIGTAHLLTRAGRVSTATRGGFWGVMTQTAKFAKNHRSWSLQFGFSGFSGEGPAFARIGKGSSFSSDFFGLAEGRKITGSRAPLVNTIERLMKSLRGSNSPQALESIIRRVEAL</sequence>
<evidence type="ECO:0000313" key="2">
    <source>
        <dbReference type="Proteomes" id="UP000094147"/>
    </source>
</evidence>
<dbReference type="Gene3D" id="2.180.10.10">
    <property type="entry name" value="RHS repeat-associated core"/>
    <property type="match status" value="1"/>
</dbReference>
<organism evidence="1 2">
    <name type="scientific">Kangiella sediminilitoris</name>
    <dbReference type="NCBI Taxonomy" id="1144748"/>
    <lineage>
        <taxon>Bacteria</taxon>
        <taxon>Pseudomonadati</taxon>
        <taxon>Pseudomonadota</taxon>
        <taxon>Gammaproteobacteria</taxon>
        <taxon>Kangiellales</taxon>
        <taxon>Kangiellaceae</taxon>
        <taxon>Kangiella</taxon>
    </lineage>
</organism>
<proteinExistence type="predicted"/>
<dbReference type="KEGG" id="ksd:KS2013_798"/>
<dbReference type="PANTHER" id="PTHR32305:SF15">
    <property type="entry name" value="PROTEIN RHSA-RELATED"/>
    <property type="match status" value="1"/>
</dbReference>